<dbReference type="AlphaFoldDB" id="A0A4P6F1X4"/>
<evidence type="ECO:0000313" key="2">
    <source>
        <dbReference type="EMBL" id="QAY68139.1"/>
    </source>
</evidence>
<accession>A0A4P6F1X4</accession>
<dbReference type="Proteomes" id="UP000293568">
    <property type="component" value="Chromosome"/>
</dbReference>
<organism evidence="2 3">
    <name type="scientific">Paenibacillus protaetiae</name>
    <dbReference type="NCBI Taxonomy" id="2509456"/>
    <lineage>
        <taxon>Bacteria</taxon>
        <taxon>Bacillati</taxon>
        <taxon>Bacillota</taxon>
        <taxon>Bacilli</taxon>
        <taxon>Bacillales</taxon>
        <taxon>Paenibacillaceae</taxon>
        <taxon>Paenibacillus</taxon>
    </lineage>
</organism>
<proteinExistence type="predicted"/>
<evidence type="ECO:0000313" key="3">
    <source>
        <dbReference type="Proteomes" id="UP000293568"/>
    </source>
</evidence>
<evidence type="ECO:0000256" key="1">
    <source>
        <dbReference type="SAM" id="Phobius"/>
    </source>
</evidence>
<keyword evidence="1" id="KW-0472">Membrane</keyword>
<feature type="transmembrane region" description="Helical" evidence="1">
    <location>
        <begin position="112"/>
        <end position="134"/>
    </location>
</feature>
<dbReference type="KEGG" id="pprt:ET464_18940"/>
<keyword evidence="1" id="KW-0812">Transmembrane</keyword>
<protein>
    <submittedName>
        <fullName evidence="2">Uncharacterized protein</fullName>
    </submittedName>
</protein>
<sequence>MHGNLSLKRFLGKNLLKNKAKRTNKATYKYEAKASFSACFIINLQYGKLYILLESASQASRLTLPVTNKIGSPAPQIGKKRPIPNISYLPVFHSQTSDYFNILTKEENGRNLIFFMVPINIFFCAFQLCTFNPLKRGEKAYTS</sequence>
<keyword evidence="3" id="KW-1185">Reference proteome</keyword>
<reference evidence="2 3" key="1">
    <citation type="submission" date="2019-01" db="EMBL/GenBank/DDBJ databases">
        <title>Genome sequencing of strain FW100M-2.</title>
        <authorList>
            <person name="Heo J."/>
            <person name="Kim S.-J."/>
            <person name="Kim J.-S."/>
            <person name="Hong S.-B."/>
            <person name="Kwon S.-W."/>
        </authorList>
    </citation>
    <scope>NUCLEOTIDE SEQUENCE [LARGE SCALE GENOMIC DNA]</scope>
    <source>
        <strain evidence="2 3">FW100M-2</strain>
    </source>
</reference>
<gene>
    <name evidence="2" type="ORF">ET464_18940</name>
</gene>
<name>A0A4P6F1X4_9BACL</name>
<keyword evidence="1" id="KW-1133">Transmembrane helix</keyword>
<dbReference type="EMBL" id="CP035492">
    <property type="protein sequence ID" value="QAY68139.1"/>
    <property type="molecule type" value="Genomic_DNA"/>
</dbReference>